<dbReference type="PANTHER" id="PTHR11733:SF240">
    <property type="entry name" value="GH14155P-RELATED"/>
    <property type="match status" value="1"/>
</dbReference>
<dbReference type="Proteomes" id="UP001292079">
    <property type="component" value="Unassembled WGS sequence"/>
</dbReference>
<dbReference type="PANTHER" id="PTHR11733">
    <property type="entry name" value="ZINC METALLOPROTEASE FAMILY M13 NEPRILYSIN-RELATED"/>
    <property type="match status" value="1"/>
</dbReference>
<evidence type="ECO:0000313" key="2">
    <source>
        <dbReference type="EMBL" id="KAK4474330.1"/>
    </source>
</evidence>
<reference evidence="2" key="2">
    <citation type="journal article" date="2023" name="Infect Dis Poverty">
        <title>Chromosome-scale genome of the human blood fluke Schistosoma mekongi and its implications for public health.</title>
        <authorList>
            <person name="Zhou M."/>
            <person name="Xu L."/>
            <person name="Xu D."/>
            <person name="Chen W."/>
            <person name="Khan J."/>
            <person name="Hu Y."/>
            <person name="Huang H."/>
            <person name="Wei H."/>
            <person name="Zhang Y."/>
            <person name="Chusongsang P."/>
            <person name="Tanasarnprasert K."/>
            <person name="Hu X."/>
            <person name="Limpanont Y."/>
            <person name="Lv Z."/>
        </authorList>
    </citation>
    <scope>NUCLEOTIDE SEQUENCE</scope>
    <source>
        <strain evidence="2">LV_2022a</strain>
    </source>
</reference>
<feature type="domain" description="Peptidase M13 C-terminal" evidence="1">
    <location>
        <begin position="168"/>
        <end position="374"/>
    </location>
</feature>
<dbReference type="InterPro" id="IPR018497">
    <property type="entry name" value="Peptidase_M13_C"/>
</dbReference>
<dbReference type="EMBL" id="JALJAT010000001">
    <property type="protein sequence ID" value="KAK4474330.1"/>
    <property type="molecule type" value="Genomic_DNA"/>
</dbReference>
<keyword evidence="3" id="KW-1185">Reference proteome</keyword>
<organism evidence="2 3">
    <name type="scientific">Schistosoma mekongi</name>
    <name type="common">Parasitic worm</name>
    <dbReference type="NCBI Taxonomy" id="38744"/>
    <lineage>
        <taxon>Eukaryota</taxon>
        <taxon>Metazoa</taxon>
        <taxon>Spiralia</taxon>
        <taxon>Lophotrochozoa</taxon>
        <taxon>Platyhelminthes</taxon>
        <taxon>Trematoda</taxon>
        <taxon>Digenea</taxon>
        <taxon>Strigeidida</taxon>
        <taxon>Schistosomatoidea</taxon>
        <taxon>Schistosomatidae</taxon>
        <taxon>Schistosoma</taxon>
    </lineage>
</organism>
<name>A0AAE1ZI64_SCHME</name>
<dbReference type="InterPro" id="IPR000718">
    <property type="entry name" value="Peptidase_M13"/>
</dbReference>
<proteinExistence type="predicted"/>
<sequence length="376" mass="43565">MMIMHFILQQSQFALKPIIPGEHDRSSSQLHFDLQCIVRVKQSFPWTLERHYLQSHVNETHKQQLVRIFEETRRVLLISISNISWLNPLQKEYLSNKIGNVTLYALYSNFNDSKKREDLSTVYNYTIKENDYYLNEIRIRQANHIDAVKEALLNYELSLTEEPKFLPNARYSRLSENRVYIYAGLLEHVTDNSSDDLFKNIGRIGFALGHELIHAIDNESLSYEAYKYGWPLLFEIRLLYAVQNKSQCLRDQYYARGATGEKNPKLNFLDEIIADNVGLKVSFNTYRRLLQQKNPGNASGDSNATLSSDRYFFLQFAKSFCGHRKGKALIEYENAVPHVLETHRINGALSNSKEFAEAYGCPVGSPMNPVHKCTLY</sequence>
<dbReference type="Gene3D" id="3.40.390.10">
    <property type="entry name" value="Collagenase (Catalytic Domain)"/>
    <property type="match status" value="1"/>
</dbReference>
<dbReference type="GO" id="GO:0004222">
    <property type="term" value="F:metalloendopeptidase activity"/>
    <property type="evidence" value="ECO:0007669"/>
    <property type="project" value="InterPro"/>
</dbReference>
<dbReference type="SUPFAM" id="SSF55486">
    <property type="entry name" value="Metalloproteases ('zincins'), catalytic domain"/>
    <property type="match status" value="1"/>
</dbReference>
<gene>
    <name evidence="2" type="ORF">MN116_000414</name>
</gene>
<dbReference type="GO" id="GO:0005886">
    <property type="term" value="C:plasma membrane"/>
    <property type="evidence" value="ECO:0007669"/>
    <property type="project" value="TreeGrafter"/>
</dbReference>
<comment type="caution">
    <text evidence="2">The sequence shown here is derived from an EMBL/GenBank/DDBJ whole genome shotgun (WGS) entry which is preliminary data.</text>
</comment>
<dbReference type="PROSITE" id="PS51885">
    <property type="entry name" value="NEPRILYSIN"/>
    <property type="match status" value="1"/>
</dbReference>
<dbReference type="AlphaFoldDB" id="A0AAE1ZI64"/>
<accession>A0AAE1ZI64</accession>
<dbReference type="InterPro" id="IPR024079">
    <property type="entry name" value="MetalloPept_cat_dom_sf"/>
</dbReference>
<dbReference type="Pfam" id="PF01431">
    <property type="entry name" value="Peptidase_M13"/>
    <property type="match status" value="1"/>
</dbReference>
<evidence type="ECO:0000259" key="1">
    <source>
        <dbReference type="Pfam" id="PF01431"/>
    </source>
</evidence>
<protein>
    <recommendedName>
        <fullName evidence="1">Peptidase M13 C-terminal domain-containing protein</fullName>
    </recommendedName>
</protein>
<dbReference type="GO" id="GO:0016485">
    <property type="term" value="P:protein processing"/>
    <property type="evidence" value="ECO:0007669"/>
    <property type="project" value="TreeGrafter"/>
</dbReference>
<evidence type="ECO:0000313" key="3">
    <source>
        <dbReference type="Proteomes" id="UP001292079"/>
    </source>
</evidence>
<reference evidence="2" key="1">
    <citation type="submission" date="2022-04" db="EMBL/GenBank/DDBJ databases">
        <authorList>
            <person name="Xu L."/>
            <person name="Lv Z."/>
        </authorList>
    </citation>
    <scope>NUCLEOTIDE SEQUENCE</scope>
    <source>
        <strain evidence="2">LV_2022a</strain>
    </source>
</reference>